<dbReference type="Proteomes" id="UP001140206">
    <property type="component" value="Chromosome 5"/>
</dbReference>
<dbReference type="SMART" id="SM00614">
    <property type="entry name" value="ZnF_BED"/>
    <property type="match status" value="1"/>
</dbReference>
<dbReference type="InterPro" id="IPR003656">
    <property type="entry name" value="Znf_BED"/>
</dbReference>
<evidence type="ECO:0000256" key="4">
    <source>
        <dbReference type="ARBA" id="ARBA00022771"/>
    </source>
</evidence>
<dbReference type="InterPro" id="IPR012337">
    <property type="entry name" value="RNaseH-like_sf"/>
</dbReference>
<keyword evidence="3" id="KW-0479">Metal-binding</keyword>
<evidence type="ECO:0000256" key="8">
    <source>
        <dbReference type="ARBA" id="ARBA00023163"/>
    </source>
</evidence>
<dbReference type="EMBL" id="JAMFTS010000005">
    <property type="protein sequence ID" value="KAJ4755036.1"/>
    <property type="molecule type" value="Genomic_DNA"/>
</dbReference>
<keyword evidence="4 10" id="KW-0863">Zinc-finger</keyword>
<evidence type="ECO:0000256" key="11">
    <source>
        <dbReference type="SAM" id="MobiDB-lite"/>
    </source>
</evidence>
<keyword evidence="7" id="KW-0238">DNA-binding</keyword>
<organism evidence="13 14">
    <name type="scientific">Rhynchospora pubera</name>
    <dbReference type="NCBI Taxonomy" id="906938"/>
    <lineage>
        <taxon>Eukaryota</taxon>
        <taxon>Viridiplantae</taxon>
        <taxon>Streptophyta</taxon>
        <taxon>Embryophyta</taxon>
        <taxon>Tracheophyta</taxon>
        <taxon>Spermatophyta</taxon>
        <taxon>Magnoliopsida</taxon>
        <taxon>Liliopsida</taxon>
        <taxon>Poales</taxon>
        <taxon>Cyperaceae</taxon>
        <taxon>Cyperoideae</taxon>
        <taxon>Rhynchosporeae</taxon>
        <taxon>Rhynchospora</taxon>
    </lineage>
</organism>
<comment type="subunit">
    <text evidence="2">Homodimer.</text>
</comment>
<dbReference type="PANTHER" id="PTHR46481:SF10">
    <property type="entry name" value="ZINC FINGER BED DOMAIN-CONTAINING PROTEIN 39"/>
    <property type="match status" value="1"/>
</dbReference>
<dbReference type="Pfam" id="PF14372">
    <property type="entry name" value="hAT-like_RNase-H"/>
    <property type="match status" value="1"/>
</dbReference>
<dbReference type="SUPFAM" id="SSF53098">
    <property type="entry name" value="Ribonuclease H-like"/>
    <property type="match status" value="1"/>
</dbReference>
<dbReference type="SUPFAM" id="SSF57667">
    <property type="entry name" value="beta-beta-alpha zinc fingers"/>
    <property type="match status" value="1"/>
</dbReference>
<dbReference type="PROSITE" id="PS50808">
    <property type="entry name" value="ZF_BED"/>
    <property type="match status" value="1"/>
</dbReference>
<gene>
    <name evidence="13" type="ORF">LUZ62_089441</name>
</gene>
<dbReference type="GO" id="GO:0009791">
    <property type="term" value="P:post-embryonic development"/>
    <property type="evidence" value="ECO:0007669"/>
    <property type="project" value="UniProtKB-ARBA"/>
</dbReference>
<dbReference type="Pfam" id="PF05699">
    <property type="entry name" value="Dimer_Tnp_hAT"/>
    <property type="match status" value="1"/>
</dbReference>
<evidence type="ECO:0000313" key="14">
    <source>
        <dbReference type="Proteomes" id="UP001140206"/>
    </source>
</evidence>
<keyword evidence="8" id="KW-0804">Transcription</keyword>
<proteinExistence type="predicted"/>
<evidence type="ECO:0000256" key="9">
    <source>
        <dbReference type="ARBA" id="ARBA00023242"/>
    </source>
</evidence>
<dbReference type="InterPro" id="IPR008906">
    <property type="entry name" value="HATC_C_dom"/>
</dbReference>
<keyword evidence="6" id="KW-0805">Transcription regulation</keyword>
<comment type="subcellular location">
    <subcellularLocation>
        <location evidence="1">Nucleus</location>
    </subcellularLocation>
</comment>
<evidence type="ECO:0000313" key="13">
    <source>
        <dbReference type="EMBL" id="KAJ4755036.1"/>
    </source>
</evidence>
<keyword evidence="5" id="KW-0862">Zinc</keyword>
<reference evidence="13" key="1">
    <citation type="submission" date="2022-08" db="EMBL/GenBank/DDBJ databases">
        <authorList>
            <person name="Marques A."/>
        </authorList>
    </citation>
    <scope>NUCLEOTIDE SEQUENCE</scope>
    <source>
        <strain evidence="13">RhyPub2mFocal</strain>
        <tissue evidence="13">Leaves</tissue>
    </source>
</reference>
<dbReference type="InterPro" id="IPR025525">
    <property type="entry name" value="hAT-like_transposase_RNase-H"/>
</dbReference>
<evidence type="ECO:0000256" key="2">
    <source>
        <dbReference type="ARBA" id="ARBA00011738"/>
    </source>
</evidence>
<keyword evidence="14" id="KW-1185">Reference proteome</keyword>
<protein>
    <submittedName>
        <fullName evidence="13">Zinc finger BED domain-containing protein RICESLEEPER 4</fullName>
    </submittedName>
</protein>
<evidence type="ECO:0000256" key="3">
    <source>
        <dbReference type="ARBA" id="ARBA00022723"/>
    </source>
</evidence>
<evidence type="ECO:0000256" key="7">
    <source>
        <dbReference type="ARBA" id="ARBA00023125"/>
    </source>
</evidence>
<feature type="domain" description="BED-type" evidence="12">
    <location>
        <begin position="22"/>
        <end position="68"/>
    </location>
</feature>
<comment type="caution">
    <text evidence="13">The sequence shown here is derived from an EMBL/GenBank/DDBJ whole genome shotgun (WGS) entry which is preliminary data.</text>
</comment>
<dbReference type="GO" id="GO:0005634">
    <property type="term" value="C:nucleus"/>
    <property type="evidence" value="ECO:0007669"/>
    <property type="project" value="UniProtKB-SubCell"/>
</dbReference>
<dbReference type="InterPro" id="IPR052035">
    <property type="entry name" value="ZnF_BED_domain_contain"/>
</dbReference>
<accession>A0AAV8CKM4</accession>
<dbReference type="GO" id="GO:0003677">
    <property type="term" value="F:DNA binding"/>
    <property type="evidence" value="ECO:0007669"/>
    <property type="project" value="UniProtKB-KW"/>
</dbReference>
<evidence type="ECO:0000256" key="6">
    <source>
        <dbReference type="ARBA" id="ARBA00023015"/>
    </source>
</evidence>
<sequence>MSNIQQSSEHPAEGGRPKKKLKGRSHVWDHFEKSSDGQVAKCKYCTKNLSGNSKGGTSHLTRHFNRYHNGGVNQPVPLGSRDEVRNIGLTRKQTCPDEVVKEAIRDQVPLASSEFQDGWYSHCQIKPVVVEKEIRSYYESEKRKLAIKLKNLTSSVSLTIEIMEEINCVSLTANFINADFDLVRKLISFKKFPDRSSDSIINVLVSCLNEWKLEEKIFRLSGNEFSSVCLNVIEGLKKKFSPNMSSGAHHSAISSCKELPCSLFLGSQGFYPWEHSNKKFLEILTTVPSDLDKFNQFANHMGLSPKNESWFIEHAGVRWGKRNLGLEESQFKDLLNYRQVFSQYYPHTANSYSSHWQKLELMLDIHLFADYVINKLSSSKHPTSNLYLRYILDIADMMSFQSEDGKCQLLGCHQYLDHVFLGPGKCAEDIFFVAVVLDPRYKLSFFEYAMQKLHENLWENLISGYMETLNALFSAYAKKITDHVSPSPDGTIHMNTHLRRTTISNRFTQYKKEKSELDRYLSLQEDFDKEDENFDVLGWWKQKQSRFPSLSRMARDILAVPVCSCSAKGTIKSGLDAHQVDPQLLEAVICSKDWIL</sequence>
<dbReference type="Pfam" id="PF02892">
    <property type="entry name" value="zf-BED"/>
    <property type="match status" value="1"/>
</dbReference>
<evidence type="ECO:0000256" key="10">
    <source>
        <dbReference type="PROSITE-ProRule" id="PRU00027"/>
    </source>
</evidence>
<dbReference type="GO" id="GO:0008270">
    <property type="term" value="F:zinc ion binding"/>
    <property type="evidence" value="ECO:0007669"/>
    <property type="project" value="UniProtKB-KW"/>
</dbReference>
<feature type="region of interest" description="Disordered" evidence="11">
    <location>
        <begin position="1"/>
        <end position="24"/>
    </location>
</feature>
<evidence type="ECO:0000256" key="5">
    <source>
        <dbReference type="ARBA" id="ARBA00022833"/>
    </source>
</evidence>
<dbReference type="GO" id="GO:0046983">
    <property type="term" value="F:protein dimerization activity"/>
    <property type="evidence" value="ECO:0007669"/>
    <property type="project" value="InterPro"/>
</dbReference>
<dbReference type="PANTHER" id="PTHR46481">
    <property type="entry name" value="ZINC FINGER BED DOMAIN-CONTAINING PROTEIN 4"/>
    <property type="match status" value="1"/>
</dbReference>
<evidence type="ECO:0000256" key="1">
    <source>
        <dbReference type="ARBA" id="ARBA00004123"/>
    </source>
</evidence>
<keyword evidence="9" id="KW-0539">Nucleus</keyword>
<name>A0AAV8CKM4_9POAL</name>
<dbReference type="AlphaFoldDB" id="A0AAV8CKM4"/>
<dbReference type="InterPro" id="IPR036236">
    <property type="entry name" value="Znf_C2H2_sf"/>
</dbReference>
<evidence type="ECO:0000259" key="12">
    <source>
        <dbReference type="PROSITE" id="PS50808"/>
    </source>
</evidence>